<reference evidence="2" key="1">
    <citation type="submission" date="2023-05" db="EMBL/GenBank/DDBJ databases">
        <title>High-quality long-read genome of Scophthalmus maximus.</title>
        <authorList>
            <person name="Lien S."/>
            <person name="Martinez P."/>
        </authorList>
    </citation>
    <scope>NUCLEOTIDE SEQUENCE [LARGE SCALE GENOMIC DNA]</scope>
</reference>
<dbReference type="CTD" id="94240"/>
<accession>A0A8D3AIB7</accession>
<dbReference type="OrthoDB" id="10053624at2759"/>
<evidence type="ECO:0000313" key="3">
    <source>
        <dbReference type="Proteomes" id="UP000694558"/>
    </source>
</evidence>
<dbReference type="PANTHER" id="PTHR22529">
    <property type="entry name" value="EPITHELIAL-STROMAL INTERACTION PROTEIN 1"/>
    <property type="match status" value="1"/>
</dbReference>
<organism evidence="2 3">
    <name type="scientific">Scophthalmus maximus</name>
    <name type="common">Turbot</name>
    <name type="synonym">Psetta maxima</name>
    <dbReference type="NCBI Taxonomy" id="52904"/>
    <lineage>
        <taxon>Eukaryota</taxon>
        <taxon>Metazoa</taxon>
        <taxon>Chordata</taxon>
        <taxon>Craniata</taxon>
        <taxon>Vertebrata</taxon>
        <taxon>Euteleostomi</taxon>
        <taxon>Actinopterygii</taxon>
        <taxon>Neopterygii</taxon>
        <taxon>Teleostei</taxon>
        <taxon>Neoteleostei</taxon>
        <taxon>Acanthomorphata</taxon>
        <taxon>Carangaria</taxon>
        <taxon>Pleuronectiformes</taxon>
        <taxon>Pleuronectoidei</taxon>
        <taxon>Scophthalmidae</taxon>
        <taxon>Scophthalmus</taxon>
    </lineage>
</organism>
<dbReference type="PANTHER" id="PTHR22529:SF1">
    <property type="entry name" value="EPITHELIAL-STROMAL INTERACTION PROTEIN 1"/>
    <property type="match status" value="1"/>
</dbReference>
<dbReference type="GeneID" id="118283224"/>
<protein>
    <submittedName>
        <fullName evidence="2">Epithelial stromal interaction 1</fullName>
    </submittedName>
</protein>
<feature type="compositionally biased region" description="Basic and acidic residues" evidence="1">
    <location>
        <begin position="77"/>
        <end position="86"/>
    </location>
</feature>
<dbReference type="GeneTree" id="ENSGT00390000013820"/>
<dbReference type="KEGG" id="smau:118283224"/>
<gene>
    <name evidence="2" type="primary">epsti1</name>
</gene>
<dbReference type="Ensembl" id="ENSSMAT00000018926.2">
    <property type="protein sequence ID" value="ENSSMAP00000018689.2"/>
    <property type="gene ID" value="ENSSMAG00000011453.2"/>
</dbReference>
<dbReference type="CDD" id="cd14279">
    <property type="entry name" value="CUE"/>
    <property type="match status" value="1"/>
</dbReference>
<evidence type="ECO:0000256" key="1">
    <source>
        <dbReference type="SAM" id="MobiDB-lite"/>
    </source>
</evidence>
<feature type="compositionally biased region" description="Low complexity" evidence="1">
    <location>
        <begin position="250"/>
        <end position="266"/>
    </location>
</feature>
<feature type="compositionally biased region" description="Polar residues" evidence="1">
    <location>
        <begin position="28"/>
        <end position="37"/>
    </location>
</feature>
<dbReference type="AlphaFoldDB" id="A0A8D3AIB7"/>
<sequence>MDPPHPPHPPPHPNSSRNTPGTGRDSETTGTDQTDTNAAVPPAADRQPQCSGGYTVIPPNEFRRSKLIRMAQEEEEARQRWKETHRVPYVQPISERLGGDVTLAEARDKQLRDQQRSRVQKKMKQDELDKTRRQEEEAELQKKKDEQRRKAERLVAREHQDQQRRRQQLEPDYLRTSDRFLQSLERRAPDPRASSAASHTSSTSEVVPSQQREKVQLDHKRVNSAFLDNLEGRGGGGSGNPPRRDGVREAGGSSAAPGGSGHRAASTASGRLTADPEQSWTQEDDAEADCDWALMELVNSFPGCSRVFLEDILDQCDGDCERAAALLS</sequence>
<name>A0A8D3AIB7_SCOMX</name>
<evidence type="ECO:0000313" key="2">
    <source>
        <dbReference type="Ensembl" id="ENSSMAP00000018689.2"/>
    </source>
</evidence>
<feature type="compositionally biased region" description="Basic and acidic residues" evidence="1">
    <location>
        <begin position="105"/>
        <end position="116"/>
    </location>
</feature>
<reference evidence="2" key="2">
    <citation type="submission" date="2025-08" db="UniProtKB">
        <authorList>
            <consortium name="Ensembl"/>
        </authorList>
    </citation>
    <scope>IDENTIFICATION</scope>
</reference>
<proteinExistence type="predicted"/>
<dbReference type="InterPro" id="IPR026185">
    <property type="entry name" value="EPSTI1"/>
</dbReference>
<feature type="compositionally biased region" description="Pro residues" evidence="1">
    <location>
        <begin position="1"/>
        <end position="13"/>
    </location>
</feature>
<feature type="compositionally biased region" description="Low complexity" evidence="1">
    <location>
        <begin position="191"/>
        <end position="204"/>
    </location>
</feature>
<dbReference type="RefSeq" id="XP_035460874.1">
    <property type="nucleotide sequence ID" value="XM_035604981.2"/>
</dbReference>
<feature type="compositionally biased region" description="Basic and acidic residues" evidence="1">
    <location>
        <begin position="211"/>
        <end position="221"/>
    </location>
</feature>
<feature type="region of interest" description="Disordered" evidence="1">
    <location>
        <begin position="1"/>
        <end position="287"/>
    </location>
</feature>
<dbReference type="Proteomes" id="UP000694558">
    <property type="component" value="Chromosome 14"/>
</dbReference>
<feature type="compositionally biased region" description="Basic and acidic residues" evidence="1">
    <location>
        <begin position="123"/>
        <end position="190"/>
    </location>
</feature>